<evidence type="ECO:0000313" key="3">
    <source>
        <dbReference type="EMBL" id="KGO89396.1"/>
    </source>
</evidence>
<dbReference type="eggNOG" id="COG0784">
    <property type="taxonomic scope" value="Bacteria"/>
</dbReference>
<dbReference type="Proteomes" id="UP000030121">
    <property type="component" value="Unassembled WGS sequence"/>
</dbReference>
<comment type="caution">
    <text evidence="3">The sequence shown here is derived from an EMBL/GenBank/DDBJ whole genome shotgun (WGS) entry which is preliminary data.</text>
</comment>
<keyword evidence="1" id="KW-0597">Phosphoprotein</keyword>
<name>A0A0A2MCN2_9FLAO</name>
<evidence type="ECO:0000259" key="2">
    <source>
        <dbReference type="PROSITE" id="PS50110"/>
    </source>
</evidence>
<gene>
    <name evidence="3" type="ORF">Q764_08430</name>
</gene>
<dbReference type="AlphaFoldDB" id="A0A0A2MCN2"/>
<dbReference type="PANTHER" id="PTHR44520">
    <property type="entry name" value="RESPONSE REGULATOR RCP1-RELATED"/>
    <property type="match status" value="1"/>
</dbReference>
<dbReference type="SUPFAM" id="SSF52172">
    <property type="entry name" value="CheY-like"/>
    <property type="match status" value="1"/>
</dbReference>
<dbReference type="EMBL" id="JRLW01000009">
    <property type="protein sequence ID" value="KGO89396.1"/>
    <property type="molecule type" value="Genomic_DNA"/>
</dbReference>
<feature type="modified residue" description="4-aspartylphosphate" evidence="1">
    <location>
        <position position="60"/>
    </location>
</feature>
<dbReference type="InterPro" id="IPR052893">
    <property type="entry name" value="TCS_response_regulator"/>
</dbReference>
<organism evidence="3 4">
    <name type="scientific">Flavobacterium suncheonense GH29-5 = DSM 17707</name>
    <dbReference type="NCBI Taxonomy" id="1121899"/>
    <lineage>
        <taxon>Bacteria</taxon>
        <taxon>Pseudomonadati</taxon>
        <taxon>Bacteroidota</taxon>
        <taxon>Flavobacteriia</taxon>
        <taxon>Flavobacteriales</taxon>
        <taxon>Flavobacteriaceae</taxon>
        <taxon>Flavobacterium</taxon>
    </lineage>
</organism>
<dbReference type="InterPro" id="IPR011006">
    <property type="entry name" value="CheY-like_superfamily"/>
</dbReference>
<dbReference type="GO" id="GO:0000160">
    <property type="term" value="P:phosphorelay signal transduction system"/>
    <property type="evidence" value="ECO:0007669"/>
    <property type="project" value="InterPro"/>
</dbReference>
<sequence length="131" mass="14626">MKNILIIDDSVFDRLIASEVIKSSLFNPNVVALESAEEGLAYISERIDVPSELPDIILLDIIMPKVDGFEFLNRYEKLIDSVAVPTKIHILSSTVDPNDFSKALKSKHVQDCIEKPLTRESVEALLLTSDN</sequence>
<dbReference type="PANTHER" id="PTHR44520:SF2">
    <property type="entry name" value="RESPONSE REGULATOR RCP1"/>
    <property type="match status" value="1"/>
</dbReference>
<keyword evidence="4" id="KW-1185">Reference proteome</keyword>
<dbReference type="SMART" id="SM00448">
    <property type="entry name" value="REC"/>
    <property type="match status" value="1"/>
</dbReference>
<dbReference type="Gene3D" id="3.40.50.2300">
    <property type="match status" value="1"/>
</dbReference>
<accession>A0A0A2MCN2</accession>
<evidence type="ECO:0000313" key="4">
    <source>
        <dbReference type="Proteomes" id="UP000030121"/>
    </source>
</evidence>
<dbReference type="InterPro" id="IPR001789">
    <property type="entry name" value="Sig_transdc_resp-reg_receiver"/>
</dbReference>
<evidence type="ECO:0000256" key="1">
    <source>
        <dbReference type="PROSITE-ProRule" id="PRU00169"/>
    </source>
</evidence>
<dbReference type="OrthoDB" id="673128at2"/>
<reference evidence="3 4" key="1">
    <citation type="submission" date="2013-09" db="EMBL/GenBank/DDBJ databases">
        <authorList>
            <person name="Zeng Z."/>
            <person name="Chen C."/>
        </authorList>
    </citation>
    <scope>NUCLEOTIDE SEQUENCE [LARGE SCALE GENOMIC DNA]</scope>
    <source>
        <strain evidence="3 4">GH29-5</strain>
    </source>
</reference>
<dbReference type="PROSITE" id="PS50110">
    <property type="entry name" value="RESPONSE_REGULATORY"/>
    <property type="match status" value="1"/>
</dbReference>
<protein>
    <recommendedName>
        <fullName evidence="2">Response regulatory domain-containing protein</fullName>
    </recommendedName>
</protein>
<dbReference type="STRING" id="1121899.GCA_000430025_00310"/>
<dbReference type="RefSeq" id="WP_026981326.1">
    <property type="nucleotide sequence ID" value="NZ_JRLW01000009.1"/>
</dbReference>
<proteinExistence type="predicted"/>
<dbReference type="Pfam" id="PF00072">
    <property type="entry name" value="Response_reg"/>
    <property type="match status" value="1"/>
</dbReference>
<feature type="domain" description="Response regulatory" evidence="2">
    <location>
        <begin position="3"/>
        <end position="130"/>
    </location>
</feature>